<evidence type="ECO:0000313" key="8">
    <source>
        <dbReference type="Proteomes" id="UP000232196"/>
    </source>
</evidence>
<accession>A0A2M9XBL0</accession>
<dbReference type="RefSeq" id="WP_100707150.1">
    <property type="nucleotide sequence ID" value="NZ_NPDL01000005.1"/>
</dbReference>
<gene>
    <name evidence="7" type="ORF">CH357_12740</name>
</gene>
<comment type="similarity">
    <text evidence="3">Belongs to the methyl-accepting chemotaxis (MCP) protein family.</text>
</comment>
<dbReference type="OrthoDB" id="343970at2"/>
<name>A0A2M9XBL0_9LEPT</name>
<dbReference type="Proteomes" id="UP000232196">
    <property type="component" value="Unassembled WGS sequence"/>
</dbReference>
<reference evidence="7 8" key="1">
    <citation type="submission" date="2017-07" db="EMBL/GenBank/DDBJ databases">
        <title>Leptospira spp. isolated from tropical soils.</title>
        <authorList>
            <person name="Thibeaux R."/>
            <person name="Iraola G."/>
            <person name="Ferres I."/>
            <person name="Bierque E."/>
            <person name="Girault D."/>
            <person name="Soupe-Gilbert M.-E."/>
            <person name="Picardeau M."/>
            <person name="Goarant C."/>
        </authorList>
    </citation>
    <scope>NUCLEOTIDE SEQUENCE [LARGE SCALE GENOMIC DNA]</scope>
    <source>
        <strain evidence="7 8">MCA1-C-A1</strain>
    </source>
</reference>
<dbReference type="GO" id="GO:0005886">
    <property type="term" value="C:plasma membrane"/>
    <property type="evidence" value="ECO:0007669"/>
    <property type="project" value="TreeGrafter"/>
</dbReference>
<dbReference type="Pfam" id="PF22673">
    <property type="entry name" value="MCP-like_PDC_1"/>
    <property type="match status" value="1"/>
</dbReference>
<dbReference type="CDD" id="cd12913">
    <property type="entry name" value="PDC1_MCP_like"/>
    <property type="match status" value="1"/>
</dbReference>
<dbReference type="SMART" id="SM00283">
    <property type="entry name" value="MA"/>
    <property type="match status" value="1"/>
</dbReference>
<comment type="caution">
    <text evidence="7">The sequence shown here is derived from an EMBL/GenBank/DDBJ whole genome shotgun (WGS) entry which is preliminary data.</text>
</comment>
<dbReference type="Pfam" id="PF00015">
    <property type="entry name" value="MCPsignal"/>
    <property type="match status" value="1"/>
</dbReference>
<dbReference type="InterPro" id="IPR003660">
    <property type="entry name" value="HAMP_dom"/>
</dbReference>
<dbReference type="PROSITE" id="PS50885">
    <property type="entry name" value="HAMP"/>
    <property type="match status" value="1"/>
</dbReference>
<dbReference type="FunFam" id="1.10.287.950:FF:000001">
    <property type="entry name" value="Methyl-accepting chemotaxis sensory transducer"/>
    <property type="match status" value="1"/>
</dbReference>
<comment type="subcellular location">
    <subcellularLocation>
        <location evidence="1">Membrane</location>
    </subcellularLocation>
</comment>
<dbReference type="CDD" id="cd06225">
    <property type="entry name" value="HAMP"/>
    <property type="match status" value="1"/>
</dbReference>
<evidence type="ECO:0000256" key="1">
    <source>
        <dbReference type="ARBA" id="ARBA00004370"/>
    </source>
</evidence>
<sequence>MSIRARISLYLSLVLFLGFAVLTAINSVISYRSLHTEIESGSALSAERYTFEVKDYLDTAMGMTRGFRMLLIFSNPKREEVINTMIEILHRNSKWFGMWVVYEPNAFDGFDAQFKNKPGHDSTGRFITYVHSVKSTTDAVIEPSVNYEATDGSGDFYQIPKKTMEPFVTDPYTYTAGGKQVQMISLCVPVSNAGKFWGVLGMDITTAQLQETMGNIKPFRGLGYLALISPKGIYAANGGDHNLVGKVIPDAEELKLIQSKSEEHERFTYESDGHTHHFFPFKIGKGQKQWVMQISIPNSIFAKELFSVLLQNAISSLLIVSLIVVVLHFIFQKLISAGLLKAIGFSEEIAKGNLLASSDYNRNDEIGALLSAMNMMREHLFGVVNEIGVSTNKLSGTAEKMAVSSRNFSDVAQTQASAAEECSAAVEELAASAQNVGKSMQRAVSSMREIDGNVILLKEQIASINAEMQNLVSLAASSKEEAVTGESAMSTSNRAMGAIGDSASRINEILSLITEISEKTNLLALNAAIEAARAGEAGKGFAVVAEEIGKLASQTSSSVQEIGGLVNSTNNAVLDGNNKMGEASQILLRIKERVDEFDKSAKAVLSSVKTQESNTKEIAESANTLMSFSLQIEEAVTEQRRATEEITKTIVNISEGTQEIATGADDLTTFSGDMHGQSEQLSNLIGKFKVS</sequence>
<proteinExistence type="inferred from homology"/>
<evidence type="ECO:0000256" key="2">
    <source>
        <dbReference type="ARBA" id="ARBA00022500"/>
    </source>
</evidence>
<evidence type="ECO:0000259" key="6">
    <source>
        <dbReference type="PROSITE" id="PS50885"/>
    </source>
</evidence>
<dbReference type="InterPro" id="IPR051310">
    <property type="entry name" value="MCP_chemotaxis"/>
</dbReference>
<dbReference type="InterPro" id="IPR004089">
    <property type="entry name" value="MCPsignal_dom"/>
</dbReference>
<dbReference type="GO" id="GO:0004888">
    <property type="term" value="F:transmembrane signaling receptor activity"/>
    <property type="evidence" value="ECO:0007669"/>
    <property type="project" value="TreeGrafter"/>
</dbReference>
<evidence type="ECO:0000256" key="4">
    <source>
        <dbReference type="PROSITE-ProRule" id="PRU00284"/>
    </source>
</evidence>
<dbReference type="AlphaFoldDB" id="A0A2M9XBL0"/>
<dbReference type="Gene3D" id="3.30.450.20">
    <property type="entry name" value="PAS domain"/>
    <property type="match status" value="2"/>
</dbReference>
<evidence type="ECO:0000256" key="3">
    <source>
        <dbReference type="ARBA" id="ARBA00029447"/>
    </source>
</evidence>
<dbReference type="PANTHER" id="PTHR43531:SF11">
    <property type="entry name" value="METHYL-ACCEPTING CHEMOTAXIS PROTEIN 3"/>
    <property type="match status" value="1"/>
</dbReference>
<dbReference type="GO" id="GO:0006935">
    <property type="term" value="P:chemotaxis"/>
    <property type="evidence" value="ECO:0007669"/>
    <property type="project" value="UniProtKB-KW"/>
</dbReference>
<evidence type="ECO:0000259" key="5">
    <source>
        <dbReference type="PROSITE" id="PS50111"/>
    </source>
</evidence>
<keyword evidence="4" id="KW-0807">Transducer</keyword>
<dbReference type="EMBL" id="NPDN01000006">
    <property type="protein sequence ID" value="PJZ25075.1"/>
    <property type="molecule type" value="Genomic_DNA"/>
</dbReference>
<dbReference type="PROSITE" id="PS50111">
    <property type="entry name" value="CHEMOTAXIS_TRANSDUC_2"/>
    <property type="match status" value="1"/>
</dbReference>
<feature type="domain" description="Methyl-accepting transducer" evidence="5">
    <location>
        <begin position="390"/>
        <end position="654"/>
    </location>
</feature>
<dbReference type="PANTHER" id="PTHR43531">
    <property type="entry name" value="PROTEIN ICFG"/>
    <property type="match status" value="1"/>
</dbReference>
<keyword evidence="2" id="KW-0145">Chemotaxis</keyword>
<dbReference type="SUPFAM" id="SSF58104">
    <property type="entry name" value="Methyl-accepting chemotaxis protein (MCP) signaling domain"/>
    <property type="match status" value="1"/>
</dbReference>
<dbReference type="GO" id="GO:0007165">
    <property type="term" value="P:signal transduction"/>
    <property type="evidence" value="ECO:0007669"/>
    <property type="project" value="UniProtKB-KW"/>
</dbReference>
<evidence type="ECO:0000313" key="7">
    <source>
        <dbReference type="EMBL" id="PJZ25075.1"/>
    </source>
</evidence>
<keyword evidence="8" id="KW-1185">Reference proteome</keyword>
<protein>
    <submittedName>
        <fullName evidence="7">Methyl-accepting chemotaxis protein</fullName>
    </submittedName>
</protein>
<organism evidence="7 8">
    <name type="scientific">Leptospira hartskeerlii</name>
    <dbReference type="NCBI Taxonomy" id="2023177"/>
    <lineage>
        <taxon>Bacteria</taxon>
        <taxon>Pseudomonadati</taxon>
        <taxon>Spirochaetota</taxon>
        <taxon>Spirochaetia</taxon>
        <taxon>Leptospirales</taxon>
        <taxon>Leptospiraceae</taxon>
        <taxon>Leptospira</taxon>
    </lineage>
</organism>
<feature type="domain" description="HAMP" evidence="6">
    <location>
        <begin position="333"/>
        <end position="385"/>
    </location>
</feature>
<dbReference type="Gene3D" id="1.10.287.950">
    <property type="entry name" value="Methyl-accepting chemotaxis protein"/>
    <property type="match status" value="2"/>
</dbReference>